<sequence>MCEKAYKSMSRVGALNIAVGIVVLILGIVSGVLLIVGGARLHKNKSGIIF</sequence>
<keyword evidence="1" id="KW-0812">Transmembrane</keyword>
<evidence type="ECO:0000313" key="3">
    <source>
        <dbReference type="Proteomes" id="UP000247523"/>
    </source>
</evidence>
<comment type="caution">
    <text evidence="2">The sequence shown here is derived from an EMBL/GenBank/DDBJ whole genome shotgun (WGS) entry which is preliminary data.</text>
</comment>
<dbReference type="AlphaFoldDB" id="A0A318EMI8"/>
<protein>
    <submittedName>
        <fullName evidence="2">Uncharacterized protein</fullName>
    </submittedName>
</protein>
<proteinExistence type="predicted"/>
<dbReference type="Proteomes" id="UP000247523">
    <property type="component" value="Unassembled WGS sequence"/>
</dbReference>
<feature type="transmembrane region" description="Helical" evidence="1">
    <location>
        <begin position="12"/>
        <end position="36"/>
    </location>
</feature>
<evidence type="ECO:0000313" key="2">
    <source>
        <dbReference type="EMBL" id="PXV89067.1"/>
    </source>
</evidence>
<evidence type="ECO:0000256" key="1">
    <source>
        <dbReference type="SAM" id="Phobius"/>
    </source>
</evidence>
<organism evidence="2 3">
    <name type="scientific">Lachnotalea glycerini</name>
    <dbReference type="NCBI Taxonomy" id="1763509"/>
    <lineage>
        <taxon>Bacteria</taxon>
        <taxon>Bacillati</taxon>
        <taxon>Bacillota</taxon>
        <taxon>Clostridia</taxon>
        <taxon>Lachnospirales</taxon>
        <taxon>Lachnospiraceae</taxon>
        <taxon>Lachnotalea</taxon>
    </lineage>
</organism>
<gene>
    <name evidence="2" type="ORF">C8E03_10743</name>
</gene>
<dbReference type="EMBL" id="QICS01000007">
    <property type="protein sequence ID" value="PXV89067.1"/>
    <property type="molecule type" value="Genomic_DNA"/>
</dbReference>
<reference evidence="2 3" key="1">
    <citation type="submission" date="2018-05" db="EMBL/GenBank/DDBJ databases">
        <title>Genomic Encyclopedia of Type Strains, Phase IV (KMG-IV): sequencing the most valuable type-strain genomes for metagenomic binning, comparative biology and taxonomic classification.</title>
        <authorList>
            <person name="Goeker M."/>
        </authorList>
    </citation>
    <scope>NUCLEOTIDE SEQUENCE [LARGE SCALE GENOMIC DNA]</scope>
    <source>
        <strain evidence="2 3">DSM 28816</strain>
    </source>
</reference>
<dbReference type="RefSeq" id="WP_170122997.1">
    <property type="nucleotide sequence ID" value="NZ_NOKA02000014.1"/>
</dbReference>
<keyword evidence="1" id="KW-1133">Transmembrane helix</keyword>
<accession>A0A318EMI8</accession>
<name>A0A318EMI8_9FIRM</name>
<keyword evidence="1" id="KW-0472">Membrane</keyword>